<protein>
    <submittedName>
        <fullName evidence="2">Uncharacterized protein</fullName>
    </submittedName>
</protein>
<dbReference type="RefSeq" id="XP_037148325.1">
    <property type="nucleotide sequence ID" value="XM_037296343.1"/>
</dbReference>
<sequence length="302" mass="34790">MESAVTAEPNWSRPSLTTLPREIRNQIYRHLVVSSKPIKVCYDYDSLWLYLKAGRQNRDVSTEFLCHAVEGSEIAVEVYEEFFRNNTFDCGSCENLRRFLTTTTTRFNFHNNLFPDTSNHGYLKFEKKPWIRKVQVSIFSNVLERKLSGHLTHLLGCSHLQQVEIIVFGLTSQSYEINPVDRTIEAIARLCKSIRGKIGGGLIVKVQKDWGEAPSASSMGHAMISNPELESVSWMWEEPSEEARGRFRKGLGTHKEKIQVLMSAGWAEKKGKVGAWAKHWREDRNEQQQLKKSQLRMLQEET</sequence>
<gene>
    <name evidence="2" type="ORF">HO133_005433</name>
</gene>
<feature type="region of interest" description="Disordered" evidence="1">
    <location>
        <begin position="280"/>
        <end position="302"/>
    </location>
</feature>
<proteinExistence type="predicted"/>
<dbReference type="AlphaFoldDB" id="A0A8H6C8N5"/>
<dbReference type="Proteomes" id="UP000593566">
    <property type="component" value="Unassembled WGS sequence"/>
</dbReference>
<keyword evidence="3" id="KW-1185">Reference proteome</keyword>
<evidence type="ECO:0000256" key="1">
    <source>
        <dbReference type="SAM" id="MobiDB-lite"/>
    </source>
</evidence>
<accession>A0A8H6C8N5</accession>
<evidence type="ECO:0000313" key="3">
    <source>
        <dbReference type="Proteomes" id="UP000593566"/>
    </source>
</evidence>
<dbReference type="EMBL" id="JACCJB010000021">
    <property type="protein sequence ID" value="KAF6218890.1"/>
    <property type="molecule type" value="Genomic_DNA"/>
</dbReference>
<reference evidence="2 3" key="1">
    <citation type="journal article" date="2020" name="Genomics">
        <title>Complete, high-quality genomes from long-read metagenomic sequencing of two wolf lichen thalli reveals enigmatic genome architecture.</title>
        <authorList>
            <person name="McKenzie S.K."/>
            <person name="Walston R.F."/>
            <person name="Allen J.L."/>
        </authorList>
    </citation>
    <scope>NUCLEOTIDE SEQUENCE [LARGE SCALE GENOMIC DNA]</scope>
    <source>
        <strain evidence="2">WasteWater1</strain>
    </source>
</reference>
<organism evidence="2 3">
    <name type="scientific">Letharia lupina</name>
    <dbReference type="NCBI Taxonomy" id="560253"/>
    <lineage>
        <taxon>Eukaryota</taxon>
        <taxon>Fungi</taxon>
        <taxon>Dikarya</taxon>
        <taxon>Ascomycota</taxon>
        <taxon>Pezizomycotina</taxon>
        <taxon>Lecanoromycetes</taxon>
        <taxon>OSLEUM clade</taxon>
        <taxon>Lecanoromycetidae</taxon>
        <taxon>Lecanorales</taxon>
        <taxon>Lecanorineae</taxon>
        <taxon>Parmeliaceae</taxon>
        <taxon>Letharia</taxon>
    </lineage>
</organism>
<evidence type="ECO:0000313" key="2">
    <source>
        <dbReference type="EMBL" id="KAF6218890.1"/>
    </source>
</evidence>
<dbReference type="GeneID" id="59333839"/>
<name>A0A8H6C8N5_9LECA</name>
<comment type="caution">
    <text evidence="2">The sequence shown here is derived from an EMBL/GenBank/DDBJ whole genome shotgun (WGS) entry which is preliminary data.</text>
</comment>